<feature type="domain" description="ABC transporter" evidence="10">
    <location>
        <begin position="2"/>
        <end position="232"/>
    </location>
</feature>
<dbReference type="InterPro" id="IPR027417">
    <property type="entry name" value="P-loop_NTPase"/>
</dbReference>
<evidence type="ECO:0000256" key="4">
    <source>
        <dbReference type="ARBA" id="ARBA00022475"/>
    </source>
</evidence>
<comment type="subcellular location">
    <subcellularLocation>
        <location evidence="1">Cell membrane</location>
        <topology evidence="1">Peripheral membrane protein</topology>
    </subcellularLocation>
</comment>
<dbReference type="InterPro" id="IPR003439">
    <property type="entry name" value="ABC_transporter-like_ATP-bd"/>
</dbReference>
<keyword evidence="4" id="KW-1003">Cell membrane</keyword>
<dbReference type="PROSITE" id="PS00211">
    <property type="entry name" value="ABC_TRANSPORTER_1"/>
    <property type="match status" value="1"/>
</dbReference>
<dbReference type="Gene3D" id="3.40.50.300">
    <property type="entry name" value="P-loop containing nucleotide triphosphate hydrolases"/>
    <property type="match status" value="1"/>
</dbReference>
<dbReference type="PANTHER" id="PTHR42711">
    <property type="entry name" value="ABC TRANSPORTER ATP-BINDING PROTEIN"/>
    <property type="match status" value="1"/>
</dbReference>
<keyword evidence="7" id="KW-1278">Translocase</keyword>
<dbReference type="GO" id="GO:0016887">
    <property type="term" value="F:ATP hydrolysis activity"/>
    <property type="evidence" value="ECO:0007669"/>
    <property type="project" value="InterPro"/>
</dbReference>
<keyword evidence="8" id="KW-0472">Membrane</keyword>
<organism evidence="11 12">
    <name type="scientific">Krasilnikovia cinnamomea</name>
    <dbReference type="NCBI Taxonomy" id="349313"/>
    <lineage>
        <taxon>Bacteria</taxon>
        <taxon>Bacillati</taxon>
        <taxon>Actinomycetota</taxon>
        <taxon>Actinomycetes</taxon>
        <taxon>Micromonosporales</taxon>
        <taxon>Micromonosporaceae</taxon>
        <taxon>Krasilnikovia</taxon>
    </lineage>
</organism>
<keyword evidence="6 11" id="KW-0067">ATP-binding</keyword>
<evidence type="ECO:0000256" key="8">
    <source>
        <dbReference type="ARBA" id="ARBA00023136"/>
    </source>
</evidence>
<comment type="caution">
    <text evidence="11">The sequence shown here is derived from an EMBL/GenBank/DDBJ whole genome shotgun (WGS) entry which is preliminary data.</text>
</comment>
<evidence type="ECO:0000313" key="12">
    <source>
        <dbReference type="Proteomes" id="UP000292564"/>
    </source>
</evidence>
<comment type="similarity">
    <text evidence="2">Belongs to the ABC transporter superfamily.</text>
</comment>
<evidence type="ECO:0000256" key="6">
    <source>
        <dbReference type="ARBA" id="ARBA00022840"/>
    </source>
</evidence>
<keyword evidence="12" id="KW-1185">Reference proteome</keyword>
<dbReference type="RefSeq" id="WP_130510394.1">
    <property type="nucleotide sequence ID" value="NZ_SHKY01000001.1"/>
</dbReference>
<keyword evidence="9" id="KW-0046">Antibiotic resistance</keyword>
<dbReference type="GO" id="GO:0005886">
    <property type="term" value="C:plasma membrane"/>
    <property type="evidence" value="ECO:0007669"/>
    <property type="project" value="UniProtKB-SubCell"/>
</dbReference>
<dbReference type="InterPro" id="IPR050763">
    <property type="entry name" value="ABC_transporter_ATP-binding"/>
</dbReference>
<dbReference type="InterPro" id="IPR003593">
    <property type="entry name" value="AAA+_ATPase"/>
</dbReference>
<gene>
    <name evidence="11" type="ORF">EV385_3488</name>
</gene>
<protein>
    <submittedName>
        <fullName evidence="11">Lipooligosaccharide transport system ATP-binding protein</fullName>
    </submittedName>
</protein>
<dbReference type="SMART" id="SM00382">
    <property type="entry name" value="AAA"/>
    <property type="match status" value="1"/>
</dbReference>
<dbReference type="SUPFAM" id="SSF52540">
    <property type="entry name" value="P-loop containing nucleoside triphosphate hydrolases"/>
    <property type="match status" value="1"/>
</dbReference>
<evidence type="ECO:0000313" key="11">
    <source>
        <dbReference type="EMBL" id="RZU51655.1"/>
    </source>
</evidence>
<dbReference type="OrthoDB" id="3452254at2"/>
<evidence type="ECO:0000256" key="9">
    <source>
        <dbReference type="ARBA" id="ARBA00023251"/>
    </source>
</evidence>
<evidence type="ECO:0000256" key="5">
    <source>
        <dbReference type="ARBA" id="ARBA00022741"/>
    </source>
</evidence>
<evidence type="ECO:0000256" key="3">
    <source>
        <dbReference type="ARBA" id="ARBA00022448"/>
    </source>
</evidence>
<dbReference type="GO" id="GO:0046677">
    <property type="term" value="P:response to antibiotic"/>
    <property type="evidence" value="ECO:0007669"/>
    <property type="project" value="UniProtKB-KW"/>
</dbReference>
<evidence type="ECO:0000256" key="7">
    <source>
        <dbReference type="ARBA" id="ARBA00022967"/>
    </source>
</evidence>
<reference evidence="11 12" key="1">
    <citation type="submission" date="2019-02" db="EMBL/GenBank/DDBJ databases">
        <title>Sequencing the genomes of 1000 actinobacteria strains.</title>
        <authorList>
            <person name="Klenk H.-P."/>
        </authorList>
    </citation>
    <scope>NUCLEOTIDE SEQUENCE [LARGE SCALE GENOMIC DNA]</scope>
    <source>
        <strain evidence="11 12">DSM 45162</strain>
    </source>
</reference>
<dbReference type="Pfam" id="PF00005">
    <property type="entry name" value="ABC_tran"/>
    <property type="match status" value="1"/>
</dbReference>
<evidence type="ECO:0000256" key="1">
    <source>
        <dbReference type="ARBA" id="ARBA00004202"/>
    </source>
</evidence>
<dbReference type="Proteomes" id="UP000292564">
    <property type="component" value="Unassembled WGS sequence"/>
</dbReference>
<keyword evidence="3" id="KW-0813">Transport</keyword>
<name>A0A4Q7ZMR7_9ACTN</name>
<dbReference type="AlphaFoldDB" id="A0A4Q7ZMR7"/>
<dbReference type="InterPro" id="IPR017871">
    <property type="entry name" value="ABC_transporter-like_CS"/>
</dbReference>
<dbReference type="FunFam" id="3.40.50.300:FF:000589">
    <property type="entry name" value="ABC transporter, ATP-binding subunit"/>
    <property type="match status" value="1"/>
</dbReference>
<dbReference type="PANTHER" id="PTHR42711:SF5">
    <property type="entry name" value="ABC TRANSPORTER ATP-BINDING PROTEIN NATA"/>
    <property type="match status" value="1"/>
</dbReference>
<keyword evidence="5" id="KW-0547">Nucleotide-binding</keyword>
<sequence>MIEAKGLVKKHGNVTAVGGIDFQVSRGETVGLLGPNGAGKSSTMRMLACVSPPTSGTLRILGLEPRRDGRVIRSRLGVVPQDDSLDLELTVEENLYICGRYHGLSRATIRGRTGPLLDLVQLGDRATHRVESLSGGMRRRLTIARSLVNEPDLLLLDEPTTGLDPQARHVLWDLLGRLRRQGVTMVLTTHYMDEAEQLCDRLLVLDGGQIVSDGEPAELIARYTTREVLELRFDREDLQALAPLLAGLGYRVEPLLDRLLVYVDNGDAALAEVHARGLRPDRVVVRRGSLEDVYLRLTGRTLVD</sequence>
<dbReference type="PROSITE" id="PS50893">
    <property type="entry name" value="ABC_TRANSPORTER_2"/>
    <property type="match status" value="1"/>
</dbReference>
<dbReference type="EMBL" id="SHKY01000001">
    <property type="protein sequence ID" value="RZU51655.1"/>
    <property type="molecule type" value="Genomic_DNA"/>
</dbReference>
<dbReference type="GO" id="GO:0005524">
    <property type="term" value="F:ATP binding"/>
    <property type="evidence" value="ECO:0007669"/>
    <property type="project" value="UniProtKB-KW"/>
</dbReference>
<proteinExistence type="inferred from homology"/>
<accession>A0A4Q7ZMR7</accession>
<evidence type="ECO:0000256" key="2">
    <source>
        <dbReference type="ARBA" id="ARBA00005417"/>
    </source>
</evidence>
<evidence type="ECO:0000259" key="10">
    <source>
        <dbReference type="PROSITE" id="PS50893"/>
    </source>
</evidence>